<proteinExistence type="predicted"/>
<keyword evidence="4 5" id="KW-0472">Membrane</keyword>
<dbReference type="InterPro" id="IPR012340">
    <property type="entry name" value="NA-bd_OB-fold"/>
</dbReference>
<accession>A0A3S0C788</accession>
<keyword evidence="8" id="KW-1185">Reference proteome</keyword>
<evidence type="ECO:0000256" key="1">
    <source>
        <dbReference type="ARBA" id="ARBA00004141"/>
    </source>
</evidence>
<sequence length="141" mass="15358">MLWLIWLIVAMFFVILELFTGTFYMLVLGISGLLGMAGALLHAPVWVQLGIFAVSAFLLYAFAMPLGRRLIPASKETLPSPSQLIGQNAHVIRDIVPGEGGLVRVNTELWSAFADESIAAGEVVTIEEVKVSKLYVKKGQV</sequence>
<evidence type="ECO:0000256" key="4">
    <source>
        <dbReference type="ARBA" id="ARBA00023136"/>
    </source>
</evidence>
<dbReference type="InterPro" id="IPR052165">
    <property type="entry name" value="Membrane_assoc_protease"/>
</dbReference>
<evidence type="ECO:0000256" key="2">
    <source>
        <dbReference type="ARBA" id="ARBA00022692"/>
    </source>
</evidence>
<dbReference type="Proteomes" id="UP000276128">
    <property type="component" value="Unassembled WGS sequence"/>
</dbReference>
<gene>
    <name evidence="7" type="ORF">EJQ19_27095</name>
</gene>
<dbReference type="GO" id="GO:0005886">
    <property type="term" value="C:plasma membrane"/>
    <property type="evidence" value="ECO:0007669"/>
    <property type="project" value="TreeGrafter"/>
</dbReference>
<reference evidence="7 8" key="1">
    <citation type="submission" date="2018-12" db="EMBL/GenBank/DDBJ databases">
        <title>Bacillus ochoae sp. nov., Paenibacillus whitsoniae sp. nov., Paenibacillus spiritus sp. nov. Isolated from the Mars Exploration Rover during spacecraft assembly.</title>
        <authorList>
            <person name="Seuylemezian A."/>
            <person name="Vaishampayan P."/>
        </authorList>
    </citation>
    <scope>NUCLEOTIDE SEQUENCE [LARGE SCALE GENOMIC DNA]</scope>
    <source>
        <strain evidence="7 8">MER 54</strain>
    </source>
</reference>
<keyword evidence="2 5" id="KW-0812">Transmembrane</keyword>
<dbReference type="InterPro" id="IPR002810">
    <property type="entry name" value="NfeD-like_C"/>
</dbReference>
<evidence type="ECO:0000259" key="6">
    <source>
        <dbReference type="Pfam" id="PF01957"/>
    </source>
</evidence>
<dbReference type="PANTHER" id="PTHR33507">
    <property type="entry name" value="INNER MEMBRANE PROTEIN YBBJ"/>
    <property type="match status" value="1"/>
</dbReference>
<dbReference type="Pfam" id="PF01957">
    <property type="entry name" value="NfeD"/>
    <property type="match status" value="1"/>
</dbReference>
<evidence type="ECO:0000256" key="3">
    <source>
        <dbReference type="ARBA" id="ARBA00022989"/>
    </source>
</evidence>
<keyword evidence="3 5" id="KW-1133">Transmembrane helix</keyword>
<feature type="transmembrane region" description="Helical" evidence="5">
    <location>
        <begin position="45"/>
        <end position="66"/>
    </location>
</feature>
<dbReference type="RefSeq" id="WP_126144352.1">
    <property type="nucleotide sequence ID" value="NZ_RXHU01000094.1"/>
</dbReference>
<organism evidence="7 8">
    <name type="scientific">Paenibacillus whitsoniae</name>
    <dbReference type="NCBI Taxonomy" id="2496558"/>
    <lineage>
        <taxon>Bacteria</taxon>
        <taxon>Bacillati</taxon>
        <taxon>Bacillota</taxon>
        <taxon>Bacilli</taxon>
        <taxon>Bacillales</taxon>
        <taxon>Paenibacillaceae</taxon>
        <taxon>Paenibacillus</taxon>
    </lineage>
</organism>
<dbReference type="Gene3D" id="2.40.50.140">
    <property type="entry name" value="Nucleic acid-binding proteins"/>
    <property type="match status" value="1"/>
</dbReference>
<feature type="transmembrane region" description="Helical" evidence="5">
    <location>
        <begin position="7"/>
        <end position="33"/>
    </location>
</feature>
<feature type="domain" description="NfeD-like C-terminal" evidence="6">
    <location>
        <begin position="83"/>
        <end position="138"/>
    </location>
</feature>
<dbReference type="OrthoDB" id="894082at2"/>
<protein>
    <submittedName>
        <fullName evidence="7">NfeD family protein</fullName>
    </submittedName>
</protein>
<comment type="subcellular location">
    <subcellularLocation>
        <location evidence="1">Membrane</location>
        <topology evidence="1">Multi-pass membrane protein</topology>
    </subcellularLocation>
</comment>
<name>A0A3S0C788_9BACL</name>
<dbReference type="AlphaFoldDB" id="A0A3S0C788"/>
<dbReference type="EMBL" id="RXHU01000094">
    <property type="protein sequence ID" value="RTE04290.1"/>
    <property type="molecule type" value="Genomic_DNA"/>
</dbReference>
<evidence type="ECO:0000256" key="5">
    <source>
        <dbReference type="SAM" id="Phobius"/>
    </source>
</evidence>
<dbReference type="PANTHER" id="PTHR33507:SF3">
    <property type="entry name" value="INNER MEMBRANE PROTEIN YBBJ"/>
    <property type="match status" value="1"/>
</dbReference>
<comment type="caution">
    <text evidence="7">The sequence shown here is derived from an EMBL/GenBank/DDBJ whole genome shotgun (WGS) entry which is preliminary data.</text>
</comment>
<evidence type="ECO:0000313" key="7">
    <source>
        <dbReference type="EMBL" id="RTE04290.1"/>
    </source>
</evidence>
<dbReference type="SUPFAM" id="SSF141322">
    <property type="entry name" value="NfeD domain-like"/>
    <property type="match status" value="1"/>
</dbReference>
<evidence type="ECO:0000313" key="8">
    <source>
        <dbReference type="Proteomes" id="UP000276128"/>
    </source>
</evidence>